<evidence type="ECO:0000259" key="1">
    <source>
        <dbReference type="Pfam" id="PF13966"/>
    </source>
</evidence>
<accession>A0A565CKU5</accession>
<evidence type="ECO:0000313" key="2">
    <source>
        <dbReference type="EMBL" id="VVB14279.1"/>
    </source>
</evidence>
<evidence type="ECO:0000313" key="3">
    <source>
        <dbReference type="Proteomes" id="UP000489600"/>
    </source>
</evidence>
<dbReference type="OrthoDB" id="1938822at2759"/>
<organism evidence="2 3">
    <name type="scientific">Arabis nemorensis</name>
    <dbReference type="NCBI Taxonomy" id="586526"/>
    <lineage>
        <taxon>Eukaryota</taxon>
        <taxon>Viridiplantae</taxon>
        <taxon>Streptophyta</taxon>
        <taxon>Embryophyta</taxon>
        <taxon>Tracheophyta</taxon>
        <taxon>Spermatophyta</taxon>
        <taxon>Magnoliopsida</taxon>
        <taxon>eudicotyledons</taxon>
        <taxon>Gunneridae</taxon>
        <taxon>Pentapetalae</taxon>
        <taxon>rosids</taxon>
        <taxon>malvids</taxon>
        <taxon>Brassicales</taxon>
        <taxon>Brassicaceae</taxon>
        <taxon>Arabideae</taxon>
        <taxon>Arabis</taxon>
    </lineage>
</organism>
<comment type="caution">
    <text evidence="2">The sequence shown here is derived from an EMBL/GenBank/DDBJ whole genome shotgun (WGS) entry which is preliminary data.</text>
</comment>
<name>A0A565CKU5_9BRAS</name>
<dbReference type="InterPro" id="IPR026960">
    <property type="entry name" value="RVT-Znf"/>
</dbReference>
<sequence>MERPLDSFSNSSEPGERLVERHIPMDPKCLRCGEIESIAHLLFQCPFAQTVWRMAPLKIPSDTSMGLP</sequence>
<gene>
    <name evidence="2" type="ORF">ANE_LOCUS24723</name>
</gene>
<feature type="domain" description="Reverse transcriptase zinc-binding" evidence="1">
    <location>
        <begin position="15"/>
        <end position="52"/>
    </location>
</feature>
<keyword evidence="3" id="KW-1185">Reference proteome</keyword>
<dbReference type="Proteomes" id="UP000489600">
    <property type="component" value="Unassembled WGS sequence"/>
</dbReference>
<dbReference type="Pfam" id="PF13966">
    <property type="entry name" value="zf-RVT"/>
    <property type="match status" value="1"/>
</dbReference>
<reference evidence="2" key="1">
    <citation type="submission" date="2019-07" db="EMBL/GenBank/DDBJ databases">
        <authorList>
            <person name="Dittberner H."/>
        </authorList>
    </citation>
    <scope>NUCLEOTIDE SEQUENCE [LARGE SCALE GENOMIC DNA]</scope>
</reference>
<proteinExistence type="predicted"/>
<dbReference type="EMBL" id="CABITT030000008">
    <property type="protein sequence ID" value="VVB14279.1"/>
    <property type="molecule type" value="Genomic_DNA"/>
</dbReference>
<protein>
    <recommendedName>
        <fullName evidence="1">Reverse transcriptase zinc-binding domain-containing protein</fullName>
    </recommendedName>
</protein>
<dbReference type="AlphaFoldDB" id="A0A565CKU5"/>